<gene>
    <name evidence="1" type="ORF">GCM10017764_11230</name>
</gene>
<evidence type="ECO:0000313" key="1">
    <source>
        <dbReference type="EMBL" id="GHE29925.1"/>
    </source>
</evidence>
<keyword evidence="2" id="KW-1185">Reference proteome</keyword>
<organism evidence="1 2">
    <name type="scientific">Sphingobacterium griseoflavum</name>
    <dbReference type="NCBI Taxonomy" id="1474952"/>
    <lineage>
        <taxon>Bacteria</taxon>
        <taxon>Pseudomonadati</taxon>
        <taxon>Bacteroidota</taxon>
        <taxon>Sphingobacteriia</taxon>
        <taxon>Sphingobacteriales</taxon>
        <taxon>Sphingobacteriaceae</taxon>
        <taxon>Sphingobacterium</taxon>
    </lineage>
</organism>
<proteinExistence type="predicted"/>
<dbReference type="RefSeq" id="WP_189625640.1">
    <property type="nucleotide sequence ID" value="NZ_BNAF01000003.1"/>
</dbReference>
<evidence type="ECO:0000313" key="2">
    <source>
        <dbReference type="Proteomes" id="UP000620550"/>
    </source>
</evidence>
<sequence>MNQLNNPLRQMVLAGKARTDFFAWYQSQYNEKPNQVDLWPIAKQLEHFTAFFKKPIQHANDFYMAQAFYNAAAEGQL</sequence>
<name>A0ABQ3HVA1_9SPHI</name>
<reference evidence="2" key="1">
    <citation type="journal article" date="2019" name="Int. J. Syst. Evol. Microbiol.">
        <title>The Global Catalogue of Microorganisms (GCM) 10K type strain sequencing project: providing services to taxonomists for standard genome sequencing and annotation.</title>
        <authorList>
            <consortium name="The Broad Institute Genomics Platform"/>
            <consortium name="The Broad Institute Genome Sequencing Center for Infectious Disease"/>
            <person name="Wu L."/>
            <person name="Ma J."/>
        </authorList>
    </citation>
    <scope>NUCLEOTIDE SEQUENCE [LARGE SCALE GENOMIC DNA]</scope>
    <source>
        <strain evidence="2">CGMCC 1.12966</strain>
    </source>
</reference>
<accession>A0ABQ3HVA1</accession>
<dbReference type="EMBL" id="BNAF01000003">
    <property type="protein sequence ID" value="GHE29925.1"/>
    <property type="molecule type" value="Genomic_DNA"/>
</dbReference>
<protein>
    <submittedName>
        <fullName evidence="1">Uncharacterized protein</fullName>
    </submittedName>
</protein>
<comment type="caution">
    <text evidence="1">The sequence shown here is derived from an EMBL/GenBank/DDBJ whole genome shotgun (WGS) entry which is preliminary data.</text>
</comment>
<dbReference type="Proteomes" id="UP000620550">
    <property type="component" value="Unassembled WGS sequence"/>
</dbReference>